<protein>
    <submittedName>
        <fullName evidence="1">Uncharacterized protein</fullName>
    </submittedName>
</protein>
<accession>A0ABQ2CCW7</accession>
<dbReference type="EMBL" id="BMKV01000002">
    <property type="protein sequence ID" value="GGI76647.1"/>
    <property type="molecule type" value="Genomic_DNA"/>
</dbReference>
<proteinExistence type="predicted"/>
<dbReference type="Gene3D" id="3.40.50.1820">
    <property type="entry name" value="alpha/beta hydrolase"/>
    <property type="match status" value="1"/>
</dbReference>
<organism evidence="1 2">
    <name type="scientific">Pseudarthrobacter scleromae</name>
    <dbReference type="NCBI Taxonomy" id="158897"/>
    <lineage>
        <taxon>Bacteria</taxon>
        <taxon>Bacillati</taxon>
        <taxon>Actinomycetota</taxon>
        <taxon>Actinomycetes</taxon>
        <taxon>Micrococcales</taxon>
        <taxon>Micrococcaceae</taxon>
        <taxon>Pseudarthrobacter</taxon>
    </lineage>
</organism>
<sequence length="565" mass="60616">MPVESLFEEDHLVPLALVGSTLFTFSQLDGCLYRISTQGQDEPGGYEQILLSGFLAPFCLPGHPFVYDLIHDSVTLTVREFPLVATGLGQPLERAIPSPSNQTHRIVSLIPDAEEATLRVVFESLTAAGDTLLLDLGCGDLRPVAPSHGAPKCIFADGTLVAESEVGWSMVRDGNSVGHGAGLIVAAASEFVVIKRSNKSGARFSVVRGAGEAEIVAPPGWSLISVAASDTRITAYGIHAEKGQHLLHMDPCDDCFTLAEAQCGTSQVFAMGAAADPVIRSTGLAIGSCWRTRRGLIAGIAAVRRELTVSQITPAGLPCVYVHAGRPPRGQELVVCLHGGPDSHELDDLRYGGTYRTVIDAGFDLLIINYPGSAGFGSDFQERAWLNWQAAIRETAKAVAEVMATRRTPEVSIFGVSFGAWVGLQLAEHVEPRQVVAMSPIINLQDHLQLHGDEPEFRRWAAVRFELTAGGPDDGEQHTRKCPARVVVIAPDEDEVVLPSSTRRSTDRATGHGREWSLVPVPGHHYPRTSAAAEHRWASLVNAIVQRRDSNARAFSAIDASTGSS</sequence>
<dbReference type="RefSeq" id="WP_188728566.1">
    <property type="nucleotide sequence ID" value="NZ_BMKV01000002.1"/>
</dbReference>
<gene>
    <name evidence="1" type="ORF">GCM10007175_12120</name>
</gene>
<name>A0ABQ2CCW7_9MICC</name>
<keyword evidence="2" id="KW-1185">Reference proteome</keyword>
<dbReference type="Proteomes" id="UP000658754">
    <property type="component" value="Unassembled WGS sequence"/>
</dbReference>
<evidence type="ECO:0000313" key="2">
    <source>
        <dbReference type="Proteomes" id="UP000658754"/>
    </source>
</evidence>
<dbReference type="SUPFAM" id="SSF53474">
    <property type="entry name" value="alpha/beta-Hydrolases"/>
    <property type="match status" value="1"/>
</dbReference>
<evidence type="ECO:0000313" key="1">
    <source>
        <dbReference type="EMBL" id="GGI76647.1"/>
    </source>
</evidence>
<comment type="caution">
    <text evidence="1">The sequence shown here is derived from an EMBL/GenBank/DDBJ whole genome shotgun (WGS) entry which is preliminary data.</text>
</comment>
<dbReference type="InterPro" id="IPR029058">
    <property type="entry name" value="AB_hydrolase_fold"/>
</dbReference>
<reference evidence="2" key="1">
    <citation type="journal article" date="2019" name="Int. J. Syst. Evol. Microbiol.">
        <title>The Global Catalogue of Microorganisms (GCM) 10K type strain sequencing project: providing services to taxonomists for standard genome sequencing and annotation.</title>
        <authorList>
            <consortium name="The Broad Institute Genomics Platform"/>
            <consortium name="The Broad Institute Genome Sequencing Center for Infectious Disease"/>
            <person name="Wu L."/>
            <person name="Ma J."/>
        </authorList>
    </citation>
    <scope>NUCLEOTIDE SEQUENCE [LARGE SCALE GENOMIC DNA]</scope>
    <source>
        <strain evidence="2">CGMCC 1.3601</strain>
    </source>
</reference>